<evidence type="ECO:0000256" key="1">
    <source>
        <dbReference type="ARBA" id="ARBA00022630"/>
    </source>
</evidence>
<dbReference type="Proteomes" id="UP000265618">
    <property type="component" value="Unassembled WGS sequence"/>
</dbReference>
<protein>
    <recommendedName>
        <fullName evidence="3">NADPH-dependent FMN reductase-like domain-containing protein</fullName>
    </recommendedName>
</protein>
<dbReference type="PANTHER" id="PTHR43278:SF2">
    <property type="entry name" value="IRON-SULFUR FLAVOPROTEIN"/>
    <property type="match status" value="1"/>
</dbReference>
<dbReference type="PANTHER" id="PTHR43278">
    <property type="entry name" value="NAD(P)H-DEPENDENT FMN-CONTAINING OXIDOREDUCTASE YWQN-RELATED"/>
    <property type="match status" value="1"/>
</dbReference>
<evidence type="ECO:0000313" key="5">
    <source>
        <dbReference type="Proteomes" id="UP000265618"/>
    </source>
</evidence>
<dbReference type="Gene3D" id="3.40.50.360">
    <property type="match status" value="1"/>
</dbReference>
<dbReference type="GO" id="GO:0016491">
    <property type="term" value="F:oxidoreductase activity"/>
    <property type="evidence" value="ECO:0007669"/>
    <property type="project" value="InterPro"/>
</dbReference>
<proteinExistence type="predicted"/>
<comment type="caution">
    <text evidence="4">The sequence shown here is derived from an EMBL/GenBank/DDBJ whole genome shotgun (WGS) entry which is preliminary data.</text>
</comment>
<dbReference type="Pfam" id="PF03358">
    <property type="entry name" value="FMN_red"/>
    <property type="match status" value="1"/>
</dbReference>
<dbReference type="InterPro" id="IPR029039">
    <property type="entry name" value="Flavoprotein-like_sf"/>
</dbReference>
<keyword evidence="5" id="KW-1185">Reference proteome</keyword>
<dbReference type="OrthoDB" id="10259461at2759"/>
<organism evidence="4 5">
    <name type="scientific">Kipferlia bialata</name>
    <dbReference type="NCBI Taxonomy" id="797122"/>
    <lineage>
        <taxon>Eukaryota</taxon>
        <taxon>Metamonada</taxon>
        <taxon>Carpediemonas-like organisms</taxon>
        <taxon>Kipferlia</taxon>
    </lineage>
</organism>
<dbReference type="AlphaFoldDB" id="A0A9K3GIG5"/>
<keyword evidence="1" id="KW-0285">Flavoprotein</keyword>
<feature type="domain" description="NADPH-dependent FMN reductase-like" evidence="3">
    <location>
        <begin position="13"/>
        <end position="140"/>
    </location>
</feature>
<evidence type="ECO:0000259" key="3">
    <source>
        <dbReference type="Pfam" id="PF03358"/>
    </source>
</evidence>
<dbReference type="EMBL" id="BDIP01001031">
    <property type="protein sequence ID" value="GIQ83396.1"/>
    <property type="molecule type" value="Genomic_DNA"/>
</dbReference>
<accession>A0A9K3GIG5</accession>
<dbReference type="SUPFAM" id="SSF52218">
    <property type="entry name" value="Flavoproteins"/>
    <property type="match status" value="1"/>
</dbReference>
<evidence type="ECO:0000313" key="4">
    <source>
        <dbReference type="EMBL" id="GIQ83396.1"/>
    </source>
</evidence>
<sequence>MDIRVRLPKDGSVLGLNGSPRKGGNSATLLETILSAAREHGASTQSHCLADLQYSPCIGCEACRKAGTCVRFKDDMTSLYSKVIDSKALILVTPVHTFNMTAWMKAFIDRLYCLYNFSDDRPREYQSKMQGRKAVLVAVCEDNDRKGVDFTLEPLHMSVEALGYEVVGELPVTGVFDIGGVAENTEVMTEARDLGVKLAKAVS</sequence>
<gene>
    <name evidence="4" type="ORF">KIPB_004710</name>
</gene>
<name>A0A9K3GIG5_9EUKA</name>
<keyword evidence="2" id="KW-0288">FMN</keyword>
<evidence type="ECO:0000256" key="2">
    <source>
        <dbReference type="ARBA" id="ARBA00022643"/>
    </source>
</evidence>
<dbReference type="InterPro" id="IPR051796">
    <property type="entry name" value="ISF_SsuE-like"/>
</dbReference>
<reference evidence="4 5" key="1">
    <citation type="journal article" date="2018" name="PLoS ONE">
        <title>The draft genome of Kipferlia bialata reveals reductive genome evolution in fornicate parasites.</title>
        <authorList>
            <person name="Tanifuji G."/>
            <person name="Takabayashi S."/>
            <person name="Kume K."/>
            <person name="Takagi M."/>
            <person name="Nakayama T."/>
            <person name="Kamikawa R."/>
            <person name="Inagaki Y."/>
            <person name="Hashimoto T."/>
        </authorList>
    </citation>
    <scope>NUCLEOTIDE SEQUENCE [LARGE SCALE GENOMIC DNA]</scope>
    <source>
        <strain evidence="4">NY0173</strain>
    </source>
</reference>
<dbReference type="InterPro" id="IPR005025">
    <property type="entry name" value="FMN_Rdtase-like_dom"/>
</dbReference>